<keyword evidence="7" id="KW-1185">Reference proteome</keyword>
<comment type="similarity">
    <text evidence="4">Belongs to the UPP synthase family.</text>
</comment>
<feature type="binding site" evidence="4">
    <location>
        <begin position="44"/>
        <end position="47"/>
    </location>
    <ligand>
        <name>substrate</name>
    </ligand>
</feature>
<evidence type="ECO:0000256" key="3">
    <source>
        <dbReference type="ARBA" id="ARBA00022842"/>
    </source>
</evidence>
<feature type="binding site" evidence="4">
    <location>
        <position position="94"/>
    </location>
    <ligand>
        <name>substrate</name>
    </ligand>
</feature>
<comment type="caution">
    <text evidence="4">Lacks conserved residue(s) required for the propagation of feature annotation.</text>
</comment>
<feature type="binding site" evidence="4">
    <location>
        <begin position="221"/>
        <end position="223"/>
    </location>
    <ligand>
        <name>substrate</name>
    </ligand>
</feature>
<evidence type="ECO:0000256" key="1">
    <source>
        <dbReference type="ARBA" id="ARBA00022679"/>
    </source>
</evidence>
<comment type="function">
    <text evidence="4">Catalyzes the sequential condensation of isopentenyl diphosphate (IPP) with geranylgeranyl diphosphate (GGPP) to yield (2Z,6Z,10Z,14Z,18Z,22Z,26Z,30E,34E,38E)-undecaprenyl diphosphate (tritrans,heptacis-UPP). It is probably the precursor of glycosyl carrier lipids.</text>
</comment>
<dbReference type="Pfam" id="PF01255">
    <property type="entry name" value="Prenyltransf"/>
    <property type="match status" value="1"/>
</dbReference>
<evidence type="ECO:0000313" key="6">
    <source>
        <dbReference type="EMBL" id="SPC33704.1"/>
    </source>
</evidence>
<dbReference type="AlphaFoldDB" id="A0A2K5APZ6"/>
<organism evidence="6 7">
    <name type="scientific">Candidatus Nitrosocaldus cavascurensis</name>
    <dbReference type="NCBI Taxonomy" id="2058097"/>
    <lineage>
        <taxon>Archaea</taxon>
        <taxon>Nitrososphaerota</taxon>
        <taxon>Nitrososphaeria</taxon>
        <taxon>Candidatus Nitrosocaldales</taxon>
        <taxon>Candidatus Nitrosocaldaceae</taxon>
        <taxon>Candidatus Nitrosocaldus</taxon>
    </lineage>
</organism>
<dbReference type="Proteomes" id="UP000236248">
    <property type="component" value="Chromosome NCAV"/>
</dbReference>
<keyword evidence="5" id="KW-0175">Coiled coil</keyword>
<name>A0A2K5APZ6_9ARCH</name>
<dbReference type="CDD" id="cd00475">
    <property type="entry name" value="Cis_IPPS"/>
    <property type="match status" value="1"/>
</dbReference>
<dbReference type="HAMAP" id="MF_01139">
    <property type="entry name" value="ISPT"/>
    <property type="match status" value="1"/>
</dbReference>
<feature type="binding site" evidence="4">
    <location>
        <position position="43"/>
    </location>
    <ligand>
        <name>Mg(2+)</name>
        <dbReference type="ChEBI" id="CHEBI:18420"/>
    </ligand>
</feature>
<dbReference type="FunFam" id="3.40.1180.10:FF:000003">
    <property type="entry name" value="Isoprenyl transferase 2"/>
    <property type="match status" value="1"/>
</dbReference>
<keyword evidence="1 4" id="KW-0808">Transferase</keyword>
<proteinExistence type="inferred from homology"/>
<keyword evidence="3 4" id="KW-0460">Magnesium</keyword>
<evidence type="ECO:0000256" key="5">
    <source>
        <dbReference type="SAM" id="Coils"/>
    </source>
</evidence>
<dbReference type="PROSITE" id="PS01066">
    <property type="entry name" value="UPP_SYNTHASE"/>
    <property type="match status" value="1"/>
</dbReference>
<evidence type="ECO:0000313" key="7">
    <source>
        <dbReference type="Proteomes" id="UP000236248"/>
    </source>
</evidence>
<evidence type="ECO:0000256" key="4">
    <source>
        <dbReference type="HAMAP-Rule" id="MF_01139"/>
    </source>
</evidence>
<evidence type="ECO:0000256" key="2">
    <source>
        <dbReference type="ARBA" id="ARBA00022723"/>
    </source>
</evidence>
<feature type="binding site" evidence="4">
    <location>
        <position position="234"/>
    </location>
    <ligand>
        <name>Mg(2+)</name>
        <dbReference type="ChEBI" id="CHEBI:18420"/>
    </ligand>
</feature>
<keyword evidence="2 4" id="KW-0479">Metal-binding</keyword>
<comment type="subunit">
    <text evidence="4">Homodimer.</text>
</comment>
<accession>A0A2K5APZ6</accession>
<dbReference type="RefSeq" id="WP_103287484.1">
    <property type="nucleotide sequence ID" value="NZ_LT981265.1"/>
</dbReference>
<sequence length="266" mass="31447">MRILISVIRYLLNLAGAYKVYEWYLEKQLDPKRIPNHIGIIMDGNRRWSESLMLDKFDGYAIGADKVYKAVEWCMDLGIRQITLYVLSTENLRRSKEDLESLFKVLESRLDNLYHDPRVYEKRMRIKAIGKVERLPESIKAKIHRLEEATREHDGYYITLAIAYGGRAEIVESIKRIAEKAKRGEIEPDAIDEKVIEDHLFTRELPKQEPDLIIRTSGEVRLSGFLLWQSAYSELVFLDVLWPEFRRIDLLRAIRIYQSRKRRYGL</sequence>
<dbReference type="PANTHER" id="PTHR10291:SF43">
    <property type="entry name" value="DEHYDRODOLICHYL DIPHOSPHATE SYNTHASE COMPLEX SUBUNIT DHDDS"/>
    <property type="match status" value="1"/>
</dbReference>
<comment type="cofactor">
    <cofactor evidence="4">
        <name>Mg(2+)</name>
        <dbReference type="ChEBI" id="CHEBI:18420"/>
    </cofactor>
    <text evidence="4">Binds 2 magnesium ions per subunit.</text>
</comment>
<dbReference type="GO" id="GO:0045547">
    <property type="term" value="F:ditrans,polycis-polyprenyl diphosphate synthase [(2E,6E)-farnesyl diphosphate specific] activity"/>
    <property type="evidence" value="ECO:0007669"/>
    <property type="project" value="TreeGrafter"/>
</dbReference>
<dbReference type="NCBIfam" id="TIGR00055">
    <property type="entry name" value="uppS"/>
    <property type="match status" value="1"/>
</dbReference>
<feature type="binding site" evidence="4">
    <location>
        <position position="215"/>
    </location>
    <ligand>
        <name>substrate</name>
    </ligand>
</feature>
<feature type="binding site" evidence="4">
    <location>
        <position position="48"/>
    </location>
    <ligand>
        <name>substrate</name>
    </ligand>
</feature>
<dbReference type="EC" id="2.5.1.89" evidence="4"/>
<protein>
    <recommendedName>
        <fullName evidence="4">Tritrans,polycis-undecaprenyl-diphosphate synthase (geranylgeranyl-diphosphate specific)</fullName>
        <ecNumber evidence="4">2.5.1.89</ecNumber>
    </recommendedName>
    <alternativeName>
        <fullName evidence="4">Undecaprenyl diphosphate synthase</fullName>
        <shortName evidence="4">UDS</shortName>
    </alternativeName>
    <alternativeName>
        <fullName evidence="4">Undecaprenyl pyrophosphate synthase</fullName>
        <shortName evidence="4">UPP synthase</shortName>
    </alternativeName>
</protein>
<feature type="coiled-coil region" evidence="5">
    <location>
        <begin position="89"/>
        <end position="116"/>
    </location>
</feature>
<dbReference type="GO" id="GO:0016094">
    <property type="term" value="P:polyprenol biosynthetic process"/>
    <property type="evidence" value="ECO:0007669"/>
    <property type="project" value="TreeGrafter"/>
</dbReference>
<dbReference type="PANTHER" id="PTHR10291">
    <property type="entry name" value="DEHYDRODOLICHYL DIPHOSPHATE SYNTHASE FAMILY MEMBER"/>
    <property type="match status" value="1"/>
</dbReference>
<comment type="catalytic activity">
    <reaction evidence="4">
        <text>geranylgeranyl diphosphate + 7 isopentenyl diphosphate = tri-trans,hepta-cis-undecaprenyl diphosphate + 7 diphosphate</text>
        <dbReference type="Rhea" id="RHEA:27622"/>
        <dbReference type="ChEBI" id="CHEBI:33019"/>
        <dbReference type="ChEBI" id="CHEBI:57533"/>
        <dbReference type="ChEBI" id="CHEBI:60388"/>
        <dbReference type="ChEBI" id="CHEBI:128769"/>
        <dbReference type="EC" id="2.5.1.89"/>
    </reaction>
</comment>
<dbReference type="InterPro" id="IPR036424">
    <property type="entry name" value="UPP_synth-like_sf"/>
</dbReference>
<dbReference type="InterPro" id="IPR018520">
    <property type="entry name" value="UPP_synth-like_CS"/>
</dbReference>
<feature type="active site" evidence="4">
    <location>
        <position position="43"/>
    </location>
</feature>
<dbReference type="KEGG" id="ncv:NCAV_0511"/>
<reference evidence="7" key="1">
    <citation type="submission" date="2018-01" db="EMBL/GenBank/DDBJ databases">
        <authorList>
            <person name="Kerou L M."/>
        </authorList>
    </citation>
    <scope>NUCLEOTIDE SEQUENCE [LARGE SCALE GENOMIC DNA]</scope>
    <source>
        <strain evidence="7">SCU2</strain>
    </source>
</reference>
<feature type="active site" description="Proton acceptor" evidence="4">
    <location>
        <position position="91"/>
    </location>
</feature>
<feature type="binding site" evidence="4">
    <location>
        <position position="56"/>
    </location>
    <ligand>
        <name>substrate</name>
    </ligand>
</feature>
<dbReference type="EMBL" id="LT981265">
    <property type="protein sequence ID" value="SPC33704.1"/>
    <property type="molecule type" value="Genomic_DNA"/>
</dbReference>
<dbReference type="SUPFAM" id="SSF64005">
    <property type="entry name" value="Undecaprenyl diphosphate synthase"/>
    <property type="match status" value="1"/>
</dbReference>
<gene>
    <name evidence="4 6" type="primary">uppS</name>
    <name evidence="6" type="ORF">NCAV_0511</name>
</gene>
<dbReference type="InterPro" id="IPR001441">
    <property type="entry name" value="UPP_synth-like"/>
</dbReference>
<dbReference type="GeneID" id="41594603"/>
<dbReference type="GO" id="GO:0000287">
    <property type="term" value="F:magnesium ion binding"/>
    <property type="evidence" value="ECO:0007669"/>
    <property type="project" value="UniProtKB-UniRule"/>
</dbReference>
<feature type="binding site" evidence="4">
    <location>
        <begin position="88"/>
        <end position="90"/>
    </location>
    <ligand>
        <name>substrate</name>
    </ligand>
</feature>
<dbReference type="Gene3D" id="3.40.1180.10">
    <property type="entry name" value="Decaprenyl diphosphate synthase-like"/>
    <property type="match status" value="1"/>
</dbReference>